<keyword evidence="3" id="KW-1185">Reference proteome</keyword>
<feature type="transmembrane region" description="Helical" evidence="1">
    <location>
        <begin position="147"/>
        <end position="167"/>
    </location>
</feature>
<feature type="transmembrane region" description="Helical" evidence="1">
    <location>
        <begin position="112"/>
        <end position="135"/>
    </location>
</feature>
<name>A0A0A0EDE4_9RHOB</name>
<reference evidence="2 3" key="1">
    <citation type="journal article" date="2015" name="Antonie Van Leeuwenhoek">
        <title>Pseudooceanicola atlanticus gen. nov. sp. nov., isolated from surface seawater of the Atlantic Ocean and reclassification of Oceanicola batsensis, Oceanicola marinus, Oceanicola nitratireducens, Oceanicola nanhaiensis, Oceanicola antarcticus and Oceanicola flagellatus, as Pseudooceanicola batsensis comb. nov., Pseudooceanicola marinus comb. nov., Pseudooceanicola nitratireducens comb. nov., Pseudooceanicola nanhaiensis comb. nov., Pseudooceanicola antarcticus comb. nov., and Pseudooceanicola flagellatus comb. nov.</title>
        <authorList>
            <person name="Lai Q."/>
            <person name="Li G."/>
            <person name="Liu X."/>
            <person name="Du Y."/>
            <person name="Sun F."/>
            <person name="Shao Z."/>
        </authorList>
    </citation>
    <scope>NUCLEOTIDE SEQUENCE [LARGE SCALE GENOMIC DNA]</scope>
    <source>
        <strain evidence="2 3">22II-s11g</strain>
    </source>
</reference>
<gene>
    <name evidence="2" type="ORF">ATO9_14165</name>
</gene>
<proteinExistence type="predicted"/>
<accession>A0A0A0EDE4</accession>
<dbReference type="Proteomes" id="UP000030004">
    <property type="component" value="Unassembled WGS sequence"/>
</dbReference>
<keyword evidence="1" id="KW-0472">Membrane</keyword>
<dbReference type="eggNOG" id="ENOG5032RJQ">
    <property type="taxonomic scope" value="Bacteria"/>
</dbReference>
<sequence length="182" mass="19512">MADPVATSATRIWTMRAAYLGIGLGVYMLELVPLQTTPRDFAGPDLILLMTFAFALRRPEFVPPALVALVIVLGDLLLLRPPGLMAGLVVVTTEALRARADGLRTLPFTVEWLTAGLGLVGVLLGYRIVMAIFLIPQPPLLLSVSQLAMSILAYPIMVLAVAALFGVRRVALGEVDTLGHKL</sequence>
<dbReference type="RefSeq" id="WP_043750167.1">
    <property type="nucleotide sequence ID" value="NZ_AQQX01000005.1"/>
</dbReference>
<organism evidence="2 3">
    <name type="scientific">Pseudooceanicola atlanticus</name>
    <dbReference type="NCBI Taxonomy" id="1461694"/>
    <lineage>
        <taxon>Bacteria</taxon>
        <taxon>Pseudomonadati</taxon>
        <taxon>Pseudomonadota</taxon>
        <taxon>Alphaproteobacteria</taxon>
        <taxon>Rhodobacterales</taxon>
        <taxon>Paracoccaceae</taxon>
        <taxon>Pseudooceanicola</taxon>
    </lineage>
</organism>
<keyword evidence="1" id="KW-0812">Transmembrane</keyword>
<feature type="transmembrane region" description="Helical" evidence="1">
    <location>
        <begin position="65"/>
        <end position="91"/>
    </location>
</feature>
<feature type="transmembrane region" description="Helical" evidence="1">
    <location>
        <begin position="12"/>
        <end position="29"/>
    </location>
</feature>
<evidence type="ECO:0000256" key="1">
    <source>
        <dbReference type="SAM" id="Phobius"/>
    </source>
</evidence>
<dbReference type="STRING" id="1461694.ATO9_14165"/>
<evidence type="ECO:0008006" key="4">
    <source>
        <dbReference type="Google" id="ProtNLM"/>
    </source>
</evidence>
<dbReference type="EMBL" id="AQQX01000005">
    <property type="protein sequence ID" value="KGM48118.1"/>
    <property type="molecule type" value="Genomic_DNA"/>
</dbReference>
<dbReference type="AlphaFoldDB" id="A0A0A0EDE4"/>
<evidence type="ECO:0000313" key="2">
    <source>
        <dbReference type="EMBL" id="KGM48118.1"/>
    </source>
</evidence>
<comment type="caution">
    <text evidence="2">The sequence shown here is derived from an EMBL/GenBank/DDBJ whole genome shotgun (WGS) entry which is preliminary data.</text>
</comment>
<dbReference type="OrthoDB" id="7629477at2"/>
<evidence type="ECO:0000313" key="3">
    <source>
        <dbReference type="Proteomes" id="UP000030004"/>
    </source>
</evidence>
<keyword evidence="1" id="KW-1133">Transmembrane helix</keyword>
<protein>
    <recommendedName>
        <fullName evidence="4">Rod shape-determining protein MreD</fullName>
    </recommendedName>
</protein>